<comment type="caution">
    <text evidence="7">The sequence shown here is derived from an EMBL/GenBank/DDBJ whole genome shotgun (WGS) entry which is preliminary data.</text>
</comment>
<dbReference type="GO" id="GO:0005886">
    <property type="term" value="C:plasma membrane"/>
    <property type="evidence" value="ECO:0007669"/>
    <property type="project" value="UniProtKB-SubCell"/>
</dbReference>
<proteinExistence type="predicted"/>
<dbReference type="InterPro" id="IPR020846">
    <property type="entry name" value="MFS_dom"/>
</dbReference>
<evidence type="ECO:0000256" key="2">
    <source>
        <dbReference type="ARBA" id="ARBA00022692"/>
    </source>
</evidence>
<dbReference type="PANTHER" id="PTHR23526:SF2">
    <property type="entry name" value="MAJOR FACILITATOR SUPERFAMILY (MFS) PROFILE DOMAIN-CONTAINING PROTEIN"/>
    <property type="match status" value="1"/>
</dbReference>
<feature type="transmembrane region" description="Helical" evidence="5">
    <location>
        <begin position="411"/>
        <end position="434"/>
    </location>
</feature>
<dbReference type="GO" id="GO:0022857">
    <property type="term" value="F:transmembrane transporter activity"/>
    <property type="evidence" value="ECO:0007669"/>
    <property type="project" value="InterPro"/>
</dbReference>
<reference evidence="7 8" key="2">
    <citation type="submission" date="2018-06" db="EMBL/GenBank/DDBJ databases">
        <title>Metagenomic assembly of (sub)arctic Cyanobacteria and their associated microbiome from non-axenic cultures.</title>
        <authorList>
            <person name="Baurain D."/>
        </authorList>
    </citation>
    <scope>NUCLEOTIDE SEQUENCE [LARGE SCALE GENOMIC DNA]</scope>
    <source>
        <strain evidence="7">ULC129bin1</strain>
    </source>
</reference>
<feature type="transmembrane region" description="Helical" evidence="5">
    <location>
        <begin position="343"/>
        <end position="370"/>
    </location>
</feature>
<gene>
    <name evidence="7" type="ORF">DCF25_02995</name>
</gene>
<dbReference type="InterPro" id="IPR052528">
    <property type="entry name" value="Sugar_transport-like"/>
</dbReference>
<feature type="transmembrane region" description="Helical" evidence="5">
    <location>
        <begin position="287"/>
        <end position="308"/>
    </location>
</feature>
<dbReference type="Pfam" id="PF07690">
    <property type="entry name" value="MFS_1"/>
    <property type="match status" value="1"/>
</dbReference>
<accession>A0A2W4UT12</accession>
<sequence length="464" mass="50251">MTALRIEANPIPAQSKDVACDRPTVRSSLRASTLDGTFSAVFENVVRGVLISNFLLGLGAGAFEIGMLTSIPMMAHLLQPFGAYLSERTTSRHRYCLYIYGVSRLLWLLPAAGIFAFSHGLLDAHQLSLLALVVLAISNALDSIGCASWVSWMAVLVPAKIRGRYFSFRRSLSGLAALLTIPAGGWLVSKWMGGEVEGYGVALIIAVIIGLISLGFQFRMRDVNPQEEAAAHAAIAQQSENPSAKTSLLKDRNFLTLLLFLGLWTFGLNLSAPFFNFYLLDALKLNVQWVTFYSSAVYGAYFLAIVLWGRLADRIGNRPVLLINCLLTASIPLVWIYTDSTLLSIWLILPLLHLVKGGTLAAVELCLGNIQMELAPKAGQSGYFAIAAAVMGITGALGTTAGSFLAELPGFGLSALFLLSAIVRLLSLTPLFFVKEARSHSIRQLLTTQGQRFAQIGQPVRVKV</sequence>
<reference evidence="8" key="1">
    <citation type="submission" date="2018-04" db="EMBL/GenBank/DDBJ databases">
        <authorList>
            <person name="Cornet L."/>
        </authorList>
    </citation>
    <scope>NUCLEOTIDE SEQUENCE [LARGE SCALE GENOMIC DNA]</scope>
</reference>
<protein>
    <submittedName>
        <fullName evidence="7">MFS transporter</fullName>
    </submittedName>
</protein>
<evidence type="ECO:0000256" key="5">
    <source>
        <dbReference type="SAM" id="Phobius"/>
    </source>
</evidence>
<keyword evidence="2 5" id="KW-0812">Transmembrane</keyword>
<dbReference type="AlphaFoldDB" id="A0A2W4UT12"/>
<feature type="domain" description="Major facilitator superfamily (MFS) profile" evidence="6">
    <location>
        <begin position="1"/>
        <end position="438"/>
    </location>
</feature>
<feature type="transmembrane region" description="Helical" evidence="5">
    <location>
        <begin position="320"/>
        <end position="337"/>
    </location>
</feature>
<dbReference type="PANTHER" id="PTHR23526">
    <property type="entry name" value="INTEGRAL MEMBRANE TRANSPORT PROTEIN-RELATED"/>
    <property type="match status" value="1"/>
</dbReference>
<evidence type="ECO:0000313" key="8">
    <source>
        <dbReference type="Proteomes" id="UP000249354"/>
    </source>
</evidence>
<organism evidence="7 8">
    <name type="scientific">Leptolyngbya foveolarum</name>
    <dbReference type="NCBI Taxonomy" id="47253"/>
    <lineage>
        <taxon>Bacteria</taxon>
        <taxon>Bacillati</taxon>
        <taxon>Cyanobacteriota</taxon>
        <taxon>Cyanophyceae</taxon>
        <taxon>Leptolyngbyales</taxon>
        <taxon>Leptolyngbyaceae</taxon>
        <taxon>Leptolyngbya group</taxon>
        <taxon>Leptolyngbya</taxon>
    </lineage>
</organism>
<dbReference type="EMBL" id="QBMC01000010">
    <property type="protein sequence ID" value="PZO22440.1"/>
    <property type="molecule type" value="Genomic_DNA"/>
</dbReference>
<keyword evidence="3 5" id="KW-1133">Transmembrane helix</keyword>
<dbReference type="InterPro" id="IPR036259">
    <property type="entry name" value="MFS_trans_sf"/>
</dbReference>
<feature type="transmembrane region" description="Helical" evidence="5">
    <location>
        <begin position="95"/>
        <end position="117"/>
    </location>
</feature>
<feature type="transmembrane region" description="Helical" evidence="5">
    <location>
        <begin position="171"/>
        <end position="192"/>
    </location>
</feature>
<dbReference type="SUPFAM" id="SSF103473">
    <property type="entry name" value="MFS general substrate transporter"/>
    <property type="match status" value="1"/>
</dbReference>
<evidence type="ECO:0000256" key="1">
    <source>
        <dbReference type="ARBA" id="ARBA00004651"/>
    </source>
</evidence>
<dbReference type="Gene3D" id="1.20.1250.20">
    <property type="entry name" value="MFS general substrate transporter like domains"/>
    <property type="match status" value="2"/>
</dbReference>
<dbReference type="Proteomes" id="UP000249354">
    <property type="component" value="Unassembled WGS sequence"/>
</dbReference>
<keyword evidence="4 5" id="KW-0472">Membrane</keyword>
<evidence type="ECO:0000256" key="4">
    <source>
        <dbReference type="ARBA" id="ARBA00023136"/>
    </source>
</evidence>
<feature type="transmembrane region" description="Helical" evidence="5">
    <location>
        <begin position="254"/>
        <end position="275"/>
    </location>
</feature>
<feature type="transmembrane region" description="Helical" evidence="5">
    <location>
        <begin position="382"/>
        <end position="405"/>
    </location>
</feature>
<feature type="transmembrane region" description="Helical" evidence="5">
    <location>
        <begin position="198"/>
        <end position="216"/>
    </location>
</feature>
<comment type="subcellular location">
    <subcellularLocation>
        <location evidence="1">Cell membrane</location>
        <topology evidence="1">Multi-pass membrane protein</topology>
    </subcellularLocation>
</comment>
<evidence type="ECO:0000313" key="7">
    <source>
        <dbReference type="EMBL" id="PZO22440.1"/>
    </source>
</evidence>
<dbReference type="InterPro" id="IPR011701">
    <property type="entry name" value="MFS"/>
</dbReference>
<name>A0A2W4UT12_9CYAN</name>
<dbReference type="PROSITE" id="PS50850">
    <property type="entry name" value="MFS"/>
    <property type="match status" value="1"/>
</dbReference>
<evidence type="ECO:0000256" key="3">
    <source>
        <dbReference type="ARBA" id="ARBA00022989"/>
    </source>
</evidence>
<feature type="transmembrane region" description="Helical" evidence="5">
    <location>
        <begin position="129"/>
        <end position="159"/>
    </location>
</feature>
<evidence type="ECO:0000259" key="6">
    <source>
        <dbReference type="PROSITE" id="PS50850"/>
    </source>
</evidence>